<evidence type="ECO:0000256" key="1">
    <source>
        <dbReference type="ARBA" id="ARBA00007905"/>
    </source>
</evidence>
<feature type="active site" description="Proton donor" evidence="4">
    <location>
        <position position="48"/>
    </location>
</feature>
<dbReference type="FunFam" id="3.20.20.100:FF:000015">
    <property type="entry name" value="Oxidoreductase, aldo/keto reductase family"/>
    <property type="match status" value="1"/>
</dbReference>
<keyword evidence="3" id="KW-0560">Oxidoreductase</keyword>
<dbReference type="PANTHER" id="PTHR43827">
    <property type="entry name" value="2,5-DIKETO-D-GLUCONIC ACID REDUCTASE"/>
    <property type="match status" value="1"/>
</dbReference>
<gene>
    <name evidence="7" type="ORF">FD32_GL000868</name>
</gene>
<dbReference type="RefSeq" id="WP_047767662.1">
    <property type="nucleotide sequence ID" value="NZ_AZGM01000128.1"/>
</dbReference>
<dbReference type="PIRSF" id="PIRSF000097">
    <property type="entry name" value="AKR"/>
    <property type="match status" value="1"/>
</dbReference>
<dbReference type="PROSITE" id="PS00798">
    <property type="entry name" value="ALDOKETO_REDUCTASE_1"/>
    <property type="match status" value="1"/>
</dbReference>
<dbReference type="Gene3D" id="3.20.20.100">
    <property type="entry name" value="NADP-dependent oxidoreductase domain"/>
    <property type="match status" value="1"/>
</dbReference>
<accession>A0A0R1X5E0</accession>
<comment type="similarity">
    <text evidence="1">Belongs to the aldo/keto reductase family.</text>
</comment>
<feature type="site" description="Lowers pKa of active site Tyr" evidence="5">
    <location>
        <position position="73"/>
    </location>
</feature>
<dbReference type="AlphaFoldDB" id="A0A0R1X5E0"/>
<organism evidence="7 8">
    <name type="scientific">Limosilactobacillus panis DSM 6035</name>
    <dbReference type="NCBI Taxonomy" id="1423782"/>
    <lineage>
        <taxon>Bacteria</taxon>
        <taxon>Bacillati</taxon>
        <taxon>Bacillota</taxon>
        <taxon>Bacilli</taxon>
        <taxon>Lactobacillales</taxon>
        <taxon>Lactobacillaceae</taxon>
        <taxon>Limosilactobacillus</taxon>
    </lineage>
</organism>
<keyword evidence="2" id="KW-0521">NADP</keyword>
<evidence type="ECO:0000313" key="7">
    <source>
        <dbReference type="EMBL" id="KRM25344.1"/>
    </source>
</evidence>
<evidence type="ECO:0000256" key="3">
    <source>
        <dbReference type="ARBA" id="ARBA00023002"/>
    </source>
</evidence>
<evidence type="ECO:0000313" key="8">
    <source>
        <dbReference type="Proteomes" id="UP000051412"/>
    </source>
</evidence>
<dbReference type="STRING" id="1423782.FD32_GL000868"/>
<keyword evidence="8" id="KW-1185">Reference proteome</keyword>
<dbReference type="InterPro" id="IPR018170">
    <property type="entry name" value="Aldo/ket_reductase_CS"/>
</dbReference>
<feature type="domain" description="NADP-dependent oxidoreductase" evidence="6">
    <location>
        <begin position="15"/>
        <end position="256"/>
    </location>
</feature>
<dbReference type="OrthoDB" id="9804790at2"/>
<dbReference type="EMBL" id="AZGM01000128">
    <property type="protein sequence ID" value="KRM25344.1"/>
    <property type="molecule type" value="Genomic_DNA"/>
</dbReference>
<evidence type="ECO:0000259" key="6">
    <source>
        <dbReference type="Pfam" id="PF00248"/>
    </source>
</evidence>
<dbReference type="InterPro" id="IPR023210">
    <property type="entry name" value="NADP_OxRdtase_dom"/>
</dbReference>
<dbReference type="GO" id="GO:0016616">
    <property type="term" value="F:oxidoreductase activity, acting on the CH-OH group of donors, NAD or NADP as acceptor"/>
    <property type="evidence" value="ECO:0007669"/>
    <property type="project" value="UniProtKB-ARBA"/>
</dbReference>
<reference evidence="7 8" key="1">
    <citation type="journal article" date="2015" name="Genome Announc.">
        <title>Expanding the biotechnology potential of lactobacilli through comparative genomics of 213 strains and associated genera.</title>
        <authorList>
            <person name="Sun Z."/>
            <person name="Harris H.M."/>
            <person name="McCann A."/>
            <person name="Guo C."/>
            <person name="Argimon S."/>
            <person name="Zhang W."/>
            <person name="Yang X."/>
            <person name="Jeffery I.B."/>
            <person name="Cooney J.C."/>
            <person name="Kagawa T.F."/>
            <person name="Liu W."/>
            <person name="Song Y."/>
            <person name="Salvetti E."/>
            <person name="Wrobel A."/>
            <person name="Rasinkangas P."/>
            <person name="Parkhill J."/>
            <person name="Rea M.C."/>
            <person name="O'Sullivan O."/>
            <person name="Ritari J."/>
            <person name="Douillard F.P."/>
            <person name="Paul Ross R."/>
            <person name="Yang R."/>
            <person name="Briner A.E."/>
            <person name="Felis G.E."/>
            <person name="de Vos W.M."/>
            <person name="Barrangou R."/>
            <person name="Klaenhammer T.R."/>
            <person name="Caufield P.W."/>
            <person name="Cui Y."/>
            <person name="Zhang H."/>
            <person name="O'Toole P.W."/>
        </authorList>
    </citation>
    <scope>NUCLEOTIDE SEQUENCE [LARGE SCALE GENOMIC DNA]</scope>
    <source>
        <strain evidence="7 8">DSM 6035</strain>
    </source>
</reference>
<dbReference type="InterPro" id="IPR036812">
    <property type="entry name" value="NAD(P)_OxRdtase_dom_sf"/>
</dbReference>
<dbReference type="SUPFAM" id="SSF51430">
    <property type="entry name" value="NAD(P)-linked oxidoreductase"/>
    <property type="match status" value="1"/>
</dbReference>
<dbReference type="PROSITE" id="PS00062">
    <property type="entry name" value="ALDOKETO_REDUCTASE_2"/>
    <property type="match status" value="1"/>
</dbReference>
<dbReference type="Pfam" id="PF00248">
    <property type="entry name" value="Aldo_ket_red"/>
    <property type="match status" value="1"/>
</dbReference>
<protein>
    <recommendedName>
        <fullName evidence="6">NADP-dependent oxidoreductase domain-containing protein</fullName>
    </recommendedName>
</protein>
<dbReference type="PANTHER" id="PTHR43827:SF3">
    <property type="entry name" value="NADP-DEPENDENT OXIDOREDUCTASE DOMAIN-CONTAINING PROTEIN"/>
    <property type="match status" value="1"/>
</dbReference>
<dbReference type="PATRIC" id="fig|1423782.4.peg.898"/>
<evidence type="ECO:0000256" key="4">
    <source>
        <dbReference type="PIRSR" id="PIRSR000097-1"/>
    </source>
</evidence>
<comment type="caution">
    <text evidence="7">The sequence shown here is derived from an EMBL/GenBank/DDBJ whole genome shotgun (WGS) entry which is preliminary data.</text>
</comment>
<proteinExistence type="inferred from homology"/>
<sequence length="277" mass="31832">METITLNNNVEMPLLGFGTFQLAGQNCVDAVSTAIKNGYRLIDTAEAYENEEAVGQGIKASGIDRRDLFIVTKVNFKSYDNVRDAVLSSMHKLNTDYLDLVLLYWPFGNYYHAWHELERLYQEKRIRAIGVSNFEPDRLVDLISFNKVVPAVNQIETNVYCQRKSDHKWLAKYGVQQMAYAPLGQGKRNKMFSEPVIISLAKKYGKTPAQVLLRYFTQKKVIVIPRSTRIKHIQENIDIFDFTMTDKELQTVADIDKRQPLIGNPEDPSLVEMAMNW</sequence>
<name>A0A0R1X5E0_9LACO</name>
<dbReference type="Proteomes" id="UP000051412">
    <property type="component" value="Unassembled WGS sequence"/>
</dbReference>
<evidence type="ECO:0000256" key="2">
    <source>
        <dbReference type="ARBA" id="ARBA00022857"/>
    </source>
</evidence>
<evidence type="ECO:0000256" key="5">
    <source>
        <dbReference type="PIRSR" id="PIRSR000097-3"/>
    </source>
</evidence>
<dbReference type="PRINTS" id="PR00069">
    <property type="entry name" value="ALDKETRDTASE"/>
</dbReference>
<dbReference type="InterPro" id="IPR020471">
    <property type="entry name" value="AKR"/>
</dbReference>